<gene>
    <name evidence="1" type="ORF">S01H1_79648</name>
</gene>
<comment type="caution">
    <text evidence="1">The sequence shown here is derived from an EMBL/GenBank/DDBJ whole genome shotgun (WGS) entry which is preliminary data.</text>
</comment>
<protein>
    <submittedName>
        <fullName evidence="1">Uncharacterized protein</fullName>
    </submittedName>
</protein>
<proteinExistence type="predicted"/>
<accession>X0YBD0</accession>
<sequence length="224" mass="24383">TVADATQRNIDMLQAAADLDLFVSGSTLNARVINQGGHKLPTGYGEGRRMWLHVTFYDVGDAVVSEHGQYDTVSATLTTGNTTVFEVEQGLDADMSAATGIPAGPSFHFVLNNTVVKDNRIPPRGYNSGPFEDVQAEPVGVTYAEEHYWSDTPFSIPVGAVRVEVELFHQTTSKEYIEFLRDENTTNTRGTEAYNLWDSFGKSAPVLMASLDRQLAGGRANSST</sequence>
<dbReference type="EMBL" id="BARS01053717">
    <property type="protein sequence ID" value="GAG53134.1"/>
    <property type="molecule type" value="Genomic_DNA"/>
</dbReference>
<evidence type="ECO:0000313" key="1">
    <source>
        <dbReference type="EMBL" id="GAG53134.1"/>
    </source>
</evidence>
<organism evidence="1">
    <name type="scientific">marine sediment metagenome</name>
    <dbReference type="NCBI Taxonomy" id="412755"/>
    <lineage>
        <taxon>unclassified sequences</taxon>
        <taxon>metagenomes</taxon>
        <taxon>ecological metagenomes</taxon>
    </lineage>
</organism>
<feature type="non-terminal residue" evidence="1">
    <location>
        <position position="224"/>
    </location>
</feature>
<dbReference type="AlphaFoldDB" id="X0YBD0"/>
<name>X0YBD0_9ZZZZ</name>
<feature type="non-terminal residue" evidence="1">
    <location>
        <position position="1"/>
    </location>
</feature>
<reference evidence="1" key="1">
    <citation type="journal article" date="2014" name="Front. Microbiol.">
        <title>High frequency of phylogenetically diverse reductive dehalogenase-homologous genes in deep subseafloor sedimentary metagenomes.</title>
        <authorList>
            <person name="Kawai M."/>
            <person name="Futagami T."/>
            <person name="Toyoda A."/>
            <person name="Takaki Y."/>
            <person name="Nishi S."/>
            <person name="Hori S."/>
            <person name="Arai W."/>
            <person name="Tsubouchi T."/>
            <person name="Morono Y."/>
            <person name="Uchiyama I."/>
            <person name="Ito T."/>
            <person name="Fujiyama A."/>
            <person name="Inagaki F."/>
            <person name="Takami H."/>
        </authorList>
    </citation>
    <scope>NUCLEOTIDE SEQUENCE</scope>
    <source>
        <strain evidence="1">Expedition CK06-06</strain>
    </source>
</reference>